<accession>W9XJY3</accession>
<dbReference type="RefSeq" id="XP_007738170.1">
    <property type="nucleotide sequence ID" value="XM_007739980.1"/>
</dbReference>
<gene>
    <name evidence="12" type="ORF">A1O3_09889</name>
</gene>
<dbReference type="InterPro" id="IPR010979">
    <property type="entry name" value="Ribosomal_uS13-like_H2TH"/>
</dbReference>
<dbReference type="InterPro" id="IPR012319">
    <property type="entry name" value="FPG_cat"/>
</dbReference>
<dbReference type="GO" id="GO:0003906">
    <property type="term" value="F:DNA-(apurinic or apyrimidinic site) endonuclease activity"/>
    <property type="evidence" value="ECO:0007669"/>
    <property type="project" value="InterPro"/>
</dbReference>
<sequence>MPEIAEVARTVHYIRKLLVGKTLGKVVATDDNIVYGKAGTSADEFQKHMTGKKVVDAGQQGKYFWIIMSSPPHPVMHFGMSGWLKFKSEHTYYYRPKEGEENEPWPPKFVKFMLETKPENGEEVVEAAFVDMRRLGRVRLVDCPAAEIRNVSPLKENGPDPVVDKDIVTVEWLKKKCRAKKVPIKAMLLDQANISGIGNWVGDEVMYNAKIHPGQYANTLTDEQITQLHKSIHYICSTAVELLGDSEKFPDDWLFRHRWGKGKKNNSNTMPNGEKIEFLTIGGRTSAVVPSIQKKTGPVVKEMSEAEVIDDAGEQPKKSKGKKRKAAAAEIESEEEVMPKKTTARGRKSLGEDGPKEEVKTEPDVDTKPIRPSKPTKVGKKQQEKSPGTEKKATATGRKKATSPAPVTNGTGKRRSDRFGKS</sequence>
<evidence type="ECO:0000256" key="10">
    <source>
        <dbReference type="SAM" id="MobiDB-lite"/>
    </source>
</evidence>
<dbReference type="STRING" id="1182542.W9XJY3"/>
<dbReference type="GO" id="GO:0003684">
    <property type="term" value="F:damaged DNA binding"/>
    <property type="evidence" value="ECO:0007669"/>
    <property type="project" value="InterPro"/>
</dbReference>
<dbReference type="Gene3D" id="3.20.190.10">
    <property type="entry name" value="MutM-like, N-terminal"/>
    <property type="match status" value="1"/>
</dbReference>
<dbReference type="SMART" id="SM00898">
    <property type="entry name" value="Fapy_DNA_glyco"/>
    <property type="match status" value="1"/>
</dbReference>
<evidence type="ECO:0000256" key="3">
    <source>
        <dbReference type="ARBA" id="ARBA00022763"/>
    </source>
</evidence>
<comment type="catalytic activity">
    <reaction evidence="1">
        <text>Hydrolysis of DNA containing ring-opened 7-methylguanine residues, releasing 2,6-diamino-4-hydroxy-5-(N-methyl)formamidopyrimidine.</text>
        <dbReference type="EC" id="3.2.2.23"/>
    </reaction>
</comment>
<proteinExistence type="inferred from homology"/>
<dbReference type="OrthoDB" id="444592at2759"/>
<evidence type="ECO:0000256" key="2">
    <source>
        <dbReference type="ARBA" id="ARBA00009409"/>
    </source>
</evidence>
<comment type="similarity">
    <text evidence="2">Belongs to the FPG family.</text>
</comment>
<comment type="caution">
    <text evidence="12">The sequence shown here is derived from an EMBL/GenBank/DDBJ whole genome shotgun (WGS) entry which is preliminary data.</text>
</comment>
<dbReference type="InterPro" id="IPR015886">
    <property type="entry name" value="H2TH_FPG"/>
</dbReference>
<keyword evidence="5" id="KW-0238">DNA-binding</keyword>
<dbReference type="GO" id="GO:0008270">
    <property type="term" value="F:zinc ion binding"/>
    <property type="evidence" value="ECO:0007669"/>
    <property type="project" value="InterPro"/>
</dbReference>
<evidence type="ECO:0000256" key="9">
    <source>
        <dbReference type="ARBA" id="ARBA00023295"/>
    </source>
</evidence>
<keyword evidence="4" id="KW-0378">Hydrolase</keyword>
<dbReference type="SMART" id="SM01232">
    <property type="entry name" value="H2TH"/>
    <property type="match status" value="1"/>
</dbReference>
<evidence type="ECO:0000313" key="12">
    <source>
        <dbReference type="EMBL" id="EXJ77660.1"/>
    </source>
</evidence>
<dbReference type="Gene3D" id="1.10.8.50">
    <property type="match status" value="1"/>
</dbReference>
<dbReference type="GO" id="GO:0008534">
    <property type="term" value="F:oxidized purine nucleobase lesion DNA N-glycosylase activity"/>
    <property type="evidence" value="ECO:0007669"/>
    <property type="project" value="UniProtKB-EC"/>
</dbReference>
<organism evidence="12 13">
    <name type="scientific">Capronia epimyces CBS 606.96</name>
    <dbReference type="NCBI Taxonomy" id="1182542"/>
    <lineage>
        <taxon>Eukaryota</taxon>
        <taxon>Fungi</taxon>
        <taxon>Dikarya</taxon>
        <taxon>Ascomycota</taxon>
        <taxon>Pezizomycotina</taxon>
        <taxon>Eurotiomycetes</taxon>
        <taxon>Chaetothyriomycetidae</taxon>
        <taxon>Chaetothyriales</taxon>
        <taxon>Herpotrichiellaceae</taxon>
        <taxon>Capronia</taxon>
    </lineage>
</organism>
<evidence type="ECO:0000256" key="5">
    <source>
        <dbReference type="ARBA" id="ARBA00023125"/>
    </source>
</evidence>
<dbReference type="eggNOG" id="ENOG502QVDB">
    <property type="taxonomic scope" value="Eukaryota"/>
</dbReference>
<keyword evidence="8" id="KW-0511">Multifunctional enzyme</keyword>
<feature type="domain" description="Formamidopyrimidine-DNA glycosylase catalytic" evidence="11">
    <location>
        <begin position="2"/>
        <end position="136"/>
    </location>
</feature>
<dbReference type="CDD" id="cd08972">
    <property type="entry name" value="PF_Nei_N"/>
    <property type="match status" value="1"/>
</dbReference>
<evidence type="ECO:0000256" key="7">
    <source>
        <dbReference type="ARBA" id="ARBA00023239"/>
    </source>
</evidence>
<keyword evidence="9" id="KW-0326">Glycosidase</keyword>
<dbReference type="GO" id="GO:0016829">
    <property type="term" value="F:lyase activity"/>
    <property type="evidence" value="ECO:0007669"/>
    <property type="project" value="UniProtKB-KW"/>
</dbReference>
<dbReference type="Pfam" id="PF06831">
    <property type="entry name" value="H2TH"/>
    <property type="match status" value="1"/>
</dbReference>
<feature type="compositionally biased region" description="Basic and acidic residues" evidence="10">
    <location>
        <begin position="381"/>
        <end position="393"/>
    </location>
</feature>
<evidence type="ECO:0000259" key="11">
    <source>
        <dbReference type="PROSITE" id="PS51068"/>
    </source>
</evidence>
<evidence type="ECO:0000256" key="6">
    <source>
        <dbReference type="ARBA" id="ARBA00023204"/>
    </source>
</evidence>
<dbReference type="PANTHER" id="PTHR22993">
    <property type="entry name" value="FORMAMIDOPYRIMIDINE-DNA GLYCOSYLASE"/>
    <property type="match status" value="1"/>
</dbReference>
<evidence type="ECO:0000313" key="13">
    <source>
        <dbReference type="Proteomes" id="UP000019478"/>
    </source>
</evidence>
<dbReference type="AlphaFoldDB" id="W9XJY3"/>
<keyword evidence="3" id="KW-0227">DNA damage</keyword>
<dbReference type="SUPFAM" id="SSF81624">
    <property type="entry name" value="N-terminal domain of MutM-like DNA repair proteins"/>
    <property type="match status" value="1"/>
</dbReference>
<dbReference type="Pfam" id="PF01149">
    <property type="entry name" value="Fapy_DNA_glyco"/>
    <property type="match status" value="1"/>
</dbReference>
<dbReference type="GeneID" id="19173970"/>
<name>W9XJY3_9EURO</name>
<dbReference type="EMBL" id="AMGY01000010">
    <property type="protein sequence ID" value="EXJ77660.1"/>
    <property type="molecule type" value="Genomic_DNA"/>
</dbReference>
<dbReference type="GO" id="GO:0006284">
    <property type="term" value="P:base-excision repair"/>
    <property type="evidence" value="ECO:0007669"/>
    <property type="project" value="InterPro"/>
</dbReference>
<evidence type="ECO:0000256" key="1">
    <source>
        <dbReference type="ARBA" id="ARBA00001668"/>
    </source>
</evidence>
<evidence type="ECO:0000256" key="4">
    <source>
        <dbReference type="ARBA" id="ARBA00022801"/>
    </source>
</evidence>
<protein>
    <submittedName>
        <fullName evidence="12">Formamidopyrimidine-DNA glycosylase</fullName>
    </submittedName>
</protein>
<dbReference type="PROSITE" id="PS51068">
    <property type="entry name" value="FPG_CAT"/>
    <property type="match status" value="1"/>
</dbReference>
<dbReference type="PANTHER" id="PTHR22993:SF9">
    <property type="entry name" value="FORMAMIDOPYRIMIDINE-DNA GLYCOSYLASE"/>
    <property type="match status" value="1"/>
</dbReference>
<keyword evidence="13" id="KW-1185">Reference proteome</keyword>
<dbReference type="FunFam" id="1.10.8.50:FF:000009">
    <property type="entry name" value="Formamidopyrimidine-DNA glycosylase"/>
    <property type="match status" value="1"/>
</dbReference>
<dbReference type="SUPFAM" id="SSF46946">
    <property type="entry name" value="S13-like H2TH domain"/>
    <property type="match status" value="1"/>
</dbReference>
<dbReference type="HOGENOM" id="CLU_038423_0_1_1"/>
<feature type="compositionally biased region" description="Basic and acidic residues" evidence="10">
    <location>
        <begin position="349"/>
        <end position="369"/>
    </location>
</feature>
<reference evidence="12 13" key="1">
    <citation type="submission" date="2013-03" db="EMBL/GenBank/DDBJ databases">
        <title>The Genome Sequence of Capronia epimyces CBS 606.96.</title>
        <authorList>
            <consortium name="The Broad Institute Genomics Platform"/>
            <person name="Cuomo C."/>
            <person name="de Hoog S."/>
            <person name="Gorbushina A."/>
            <person name="Walker B."/>
            <person name="Young S.K."/>
            <person name="Zeng Q."/>
            <person name="Gargeya S."/>
            <person name="Fitzgerald M."/>
            <person name="Haas B."/>
            <person name="Abouelleil A."/>
            <person name="Allen A.W."/>
            <person name="Alvarado L."/>
            <person name="Arachchi H.M."/>
            <person name="Berlin A.M."/>
            <person name="Chapman S.B."/>
            <person name="Gainer-Dewar J."/>
            <person name="Goldberg J."/>
            <person name="Griggs A."/>
            <person name="Gujja S."/>
            <person name="Hansen M."/>
            <person name="Howarth C."/>
            <person name="Imamovic A."/>
            <person name="Ireland A."/>
            <person name="Larimer J."/>
            <person name="McCowan C."/>
            <person name="Murphy C."/>
            <person name="Pearson M."/>
            <person name="Poon T.W."/>
            <person name="Priest M."/>
            <person name="Roberts A."/>
            <person name="Saif S."/>
            <person name="Shea T."/>
            <person name="Sisk P."/>
            <person name="Sykes S."/>
            <person name="Wortman J."/>
            <person name="Nusbaum C."/>
            <person name="Birren B."/>
        </authorList>
    </citation>
    <scope>NUCLEOTIDE SEQUENCE [LARGE SCALE GENOMIC DNA]</scope>
    <source>
        <strain evidence="12 13">CBS 606.96</strain>
    </source>
</reference>
<dbReference type="GO" id="GO:0005634">
    <property type="term" value="C:nucleus"/>
    <property type="evidence" value="ECO:0007669"/>
    <property type="project" value="TreeGrafter"/>
</dbReference>
<keyword evidence="6" id="KW-0234">DNA repair</keyword>
<dbReference type="Proteomes" id="UP000019478">
    <property type="component" value="Unassembled WGS sequence"/>
</dbReference>
<keyword evidence="7" id="KW-0456">Lyase</keyword>
<dbReference type="InterPro" id="IPR035937">
    <property type="entry name" value="FPG_N"/>
</dbReference>
<evidence type="ECO:0000256" key="8">
    <source>
        <dbReference type="ARBA" id="ARBA00023268"/>
    </source>
</evidence>
<feature type="region of interest" description="Disordered" evidence="10">
    <location>
        <begin position="295"/>
        <end position="422"/>
    </location>
</feature>